<dbReference type="Proteomes" id="UP000299102">
    <property type="component" value="Unassembled WGS sequence"/>
</dbReference>
<name>A0A4C1ZLR3_EUMVA</name>
<reference evidence="1 2" key="1">
    <citation type="journal article" date="2019" name="Commun. Biol.">
        <title>The bagworm genome reveals a unique fibroin gene that provides high tensile strength.</title>
        <authorList>
            <person name="Kono N."/>
            <person name="Nakamura H."/>
            <person name="Ohtoshi R."/>
            <person name="Tomita M."/>
            <person name="Numata K."/>
            <person name="Arakawa K."/>
        </authorList>
    </citation>
    <scope>NUCLEOTIDE SEQUENCE [LARGE SCALE GENOMIC DNA]</scope>
</reference>
<proteinExistence type="predicted"/>
<organism evidence="1 2">
    <name type="scientific">Eumeta variegata</name>
    <name type="common">Bagworm moth</name>
    <name type="synonym">Eumeta japonica</name>
    <dbReference type="NCBI Taxonomy" id="151549"/>
    <lineage>
        <taxon>Eukaryota</taxon>
        <taxon>Metazoa</taxon>
        <taxon>Ecdysozoa</taxon>
        <taxon>Arthropoda</taxon>
        <taxon>Hexapoda</taxon>
        <taxon>Insecta</taxon>
        <taxon>Pterygota</taxon>
        <taxon>Neoptera</taxon>
        <taxon>Endopterygota</taxon>
        <taxon>Lepidoptera</taxon>
        <taxon>Glossata</taxon>
        <taxon>Ditrysia</taxon>
        <taxon>Tineoidea</taxon>
        <taxon>Psychidae</taxon>
        <taxon>Oiketicinae</taxon>
        <taxon>Eumeta</taxon>
    </lineage>
</organism>
<comment type="caution">
    <text evidence="1">The sequence shown here is derived from an EMBL/GenBank/DDBJ whole genome shotgun (WGS) entry which is preliminary data.</text>
</comment>
<protein>
    <submittedName>
        <fullName evidence="1">Uncharacterized protein</fullName>
    </submittedName>
</protein>
<keyword evidence="2" id="KW-1185">Reference proteome</keyword>
<dbReference type="AlphaFoldDB" id="A0A4C1ZLR3"/>
<sequence length="219" mass="25234">MCTSTDILPRFNSFGAKYTPPWNDTKPCPWRRGSQPSYFKALVCCQLSRQILRSWFQNNALRMVELCVQSQNKAVDLFFIDAPGGTGLPTTRSYIENWRTHNSLSKHKSTTTFQRNQTLSQENDEQCYRDNNFDWKIQRGFENGLDSQLNLIDDAVVGMSNCWTEWDEIFYVYFNGYLDQNTIGPAEISCVNRKHGGSLGRAEKIRADPTVSLERFTVT</sequence>
<evidence type="ECO:0000313" key="2">
    <source>
        <dbReference type="Proteomes" id="UP000299102"/>
    </source>
</evidence>
<gene>
    <name evidence="1" type="ORF">EVAR_65678_1</name>
</gene>
<evidence type="ECO:0000313" key="1">
    <source>
        <dbReference type="EMBL" id="GBP87829.1"/>
    </source>
</evidence>
<dbReference type="EMBL" id="BGZK01001888">
    <property type="protein sequence ID" value="GBP87829.1"/>
    <property type="molecule type" value="Genomic_DNA"/>
</dbReference>
<accession>A0A4C1ZLR3</accession>